<dbReference type="Pfam" id="PF00912">
    <property type="entry name" value="Transgly"/>
    <property type="match status" value="1"/>
</dbReference>
<feature type="domain" description="Glycosyl transferase family 51" evidence="13">
    <location>
        <begin position="61"/>
        <end position="227"/>
    </location>
</feature>
<evidence type="ECO:0000256" key="4">
    <source>
        <dbReference type="ARBA" id="ARBA00022645"/>
    </source>
</evidence>
<comment type="similarity">
    <text evidence="2">In the C-terminal section; belongs to the transpeptidase family.</text>
</comment>
<dbReference type="EC" id="2.4.99.28" evidence="10"/>
<dbReference type="FunFam" id="3.40.710.10:FF:000021">
    <property type="entry name" value="Penicillin-binding protein 1C"/>
    <property type="match status" value="1"/>
</dbReference>
<dbReference type="InterPro" id="IPR012338">
    <property type="entry name" value="Beta-lactam/transpept-like"/>
</dbReference>
<gene>
    <name evidence="15" type="ORF">AO703_15675</name>
</gene>
<evidence type="ECO:0000256" key="1">
    <source>
        <dbReference type="ARBA" id="ARBA00004752"/>
    </source>
</evidence>
<keyword evidence="4" id="KW-0121">Carboxypeptidase</keyword>
<comment type="similarity">
    <text evidence="3">In the N-terminal section; belongs to the glycosyltransferase 51 family.</text>
</comment>
<proteinExistence type="inferred from homology"/>
<keyword evidence="7" id="KW-0808">Transferase</keyword>
<dbReference type="PANTHER" id="PTHR32282:SF15">
    <property type="entry name" value="PENICILLIN-BINDING PROTEIN 1C"/>
    <property type="match status" value="1"/>
</dbReference>
<evidence type="ECO:0000256" key="3">
    <source>
        <dbReference type="ARBA" id="ARBA00007739"/>
    </source>
</evidence>
<evidence type="ECO:0000256" key="2">
    <source>
        <dbReference type="ARBA" id="ARBA00007090"/>
    </source>
</evidence>
<dbReference type="GO" id="GO:0009252">
    <property type="term" value="P:peptidoglycan biosynthetic process"/>
    <property type="evidence" value="ECO:0007669"/>
    <property type="project" value="UniProtKB-UniPathway"/>
</dbReference>
<feature type="domain" description="Penicillin-binding protein transpeptidase" evidence="12">
    <location>
        <begin position="330"/>
        <end position="519"/>
    </location>
</feature>
<dbReference type="OrthoDB" id="9766909at2"/>
<evidence type="ECO:0000256" key="5">
    <source>
        <dbReference type="ARBA" id="ARBA00022670"/>
    </source>
</evidence>
<evidence type="ECO:0000256" key="11">
    <source>
        <dbReference type="ARBA" id="ARBA00049902"/>
    </source>
</evidence>
<dbReference type="GO" id="GO:0030288">
    <property type="term" value="C:outer membrane-bounded periplasmic space"/>
    <property type="evidence" value="ECO:0007669"/>
    <property type="project" value="TreeGrafter"/>
</dbReference>
<evidence type="ECO:0000256" key="7">
    <source>
        <dbReference type="ARBA" id="ARBA00022679"/>
    </source>
</evidence>
<evidence type="ECO:0000313" key="16">
    <source>
        <dbReference type="Proteomes" id="UP000069162"/>
    </source>
</evidence>
<protein>
    <recommendedName>
        <fullName evidence="10">peptidoglycan glycosyltransferase</fullName>
        <ecNumber evidence="10">2.4.99.28</ecNumber>
    </recommendedName>
</protein>
<dbReference type="UniPathway" id="UPA00219"/>
<dbReference type="RefSeq" id="WP_062741685.1">
    <property type="nucleotide sequence ID" value="NZ_CP012871.1"/>
</dbReference>
<evidence type="ECO:0000313" key="15">
    <source>
        <dbReference type="EMBL" id="ALR77674.1"/>
    </source>
</evidence>
<dbReference type="GO" id="GO:0006508">
    <property type="term" value="P:proteolysis"/>
    <property type="evidence" value="ECO:0007669"/>
    <property type="project" value="UniProtKB-KW"/>
</dbReference>
<dbReference type="KEGG" id="kle:AO703_15675"/>
<dbReference type="InterPro" id="IPR036950">
    <property type="entry name" value="PBP_transglycosylase"/>
</dbReference>
<evidence type="ECO:0000256" key="9">
    <source>
        <dbReference type="ARBA" id="ARBA00023268"/>
    </source>
</evidence>
<dbReference type="SUPFAM" id="SSF53955">
    <property type="entry name" value="Lysozyme-like"/>
    <property type="match status" value="1"/>
</dbReference>
<dbReference type="GO" id="GO:0004180">
    <property type="term" value="F:carboxypeptidase activity"/>
    <property type="evidence" value="ECO:0007669"/>
    <property type="project" value="UniProtKB-KW"/>
</dbReference>
<dbReference type="Proteomes" id="UP000069162">
    <property type="component" value="Chromosome"/>
</dbReference>
<dbReference type="Pfam" id="PF06832">
    <property type="entry name" value="BiPBP_C"/>
    <property type="match status" value="1"/>
</dbReference>
<dbReference type="Pfam" id="PF00905">
    <property type="entry name" value="Transpeptidase"/>
    <property type="match status" value="1"/>
</dbReference>
<dbReference type="GO" id="GO:0008658">
    <property type="term" value="F:penicillin binding"/>
    <property type="evidence" value="ECO:0007669"/>
    <property type="project" value="InterPro"/>
</dbReference>
<dbReference type="FunFam" id="1.10.3810.10:FF:000006">
    <property type="entry name" value="Penicillin-binding protein 1C"/>
    <property type="match status" value="1"/>
</dbReference>
<evidence type="ECO:0000259" key="14">
    <source>
        <dbReference type="Pfam" id="PF06832"/>
    </source>
</evidence>
<evidence type="ECO:0000259" key="12">
    <source>
        <dbReference type="Pfam" id="PF00905"/>
    </source>
</evidence>
<sequence length="774" mass="85121">MRFRRLNTSRWLRLAGALVLLWLAVLAADRLWPLPLKEVAPARVVVAEDGTPLWRFADAEGIWRYPVAIDDVSPRYLQALIQYEDRWFWDHPGVNPLSVMRAAWQDLRAGRVISGGSTLTMQVARLLDPHPRTFGGKFRQLWRALQLEWHLDKRQILTLYLNRAPFGGTLQGVGAASWAYLGKPPARLSYSEAALLAVLPQAPSRLRPDRWPQRAQAARDKVLLRMQTQGIWSARQVDEAREEPVWLFPRQMPQLAPLFSRKMLASSRDEKVVTTLDAALQRQLEELALNWKSRLPPRSSLAMIVIDHTSMKVRGWVGSVDITDDSRFGHVDMVTAVRSPGSVLKPFIYGLAMDDGLIHPASLLQDVPRRFSDYRPGNFDSGFHGPVSMSDALVRSLNLPAVQVLEAYGPKQFAARLRNAGLPLLLPNGAEPNLSLILGGAGARLADIAAAYSAFARQGKAGRLRMLASDPLIERPLLSPGSAWIVRRILAGEEQPLPDASLPQTVPLAWKTGTSYGYRDAWAIGVNARYVIGIWTGRPDGTPVVGQFGFISAIPLLNQVSNLLLARAASVKNGLQTDPRPPSVSAATICWPGGQALPAGDSNCRRRLSTWLLDDSQPPTLLLPDQEGSRGIRFPVWLDEKGARVAADCPGAKASTLDVWPLPLEPWLPVSERRAARLPPASTTCPPLHQQDLIPLTLSGVRDGAVIKRLPGENRAALALQTTGGEGRRWWFVNGEPTESSGVATTLSLEQPGEYQLVVMDEAGQVATASFTLQ</sequence>
<dbReference type="InterPro" id="IPR023346">
    <property type="entry name" value="Lysozyme-like_dom_sf"/>
</dbReference>
<reference evidence="16" key="1">
    <citation type="submission" date="2015-10" db="EMBL/GenBank/DDBJ databases">
        <title>Complete Genome Sequencing of Klebsiella sp. strain G5.</title>
        <authorList>
            <person name="Chan K.-G."/>
            <person name="Chen J.-W."/>
        </authorList>
    </citation>
    <scope>NUCLEOTIDE SEQUENCE [LARGE SCALE GENOMIC DNA]</scope>
    <source>
        <strain evidence="16">G5</strain>
    </source>
</reference>
<keyword evidence="8" id="KW-0378">Hydrolase</keyword>
<name>A0A806X718_9ENTR</name>
<comment type="pathway">
    <text evidence="1">Cell wall biogenesis; peptidoglycan biosynthesis.</text>
</comment>
<dbReference type="NCBIfam" id="NF008414">
    <property type="entry name" value="PRK11240.1"/>
    <property type="match status" value="1"/>
</dbReference>
<accession>A0A806X718</accession>
<comment type="catalytic activity">
    <reaction evidence="11">
        <text>[GlcNAc-(1-&gt;4)-Mur2Ac(oyl-L-Ala-gamma-D-Glu-L-Lys-D-Ala-D-Ala)](n)-di-trans,octa-cis-undecaprenyl diphosphate + beta-D-GlcNAc-(1-&gt;4)-Mur2Ac(oyl-L-Ala-gamma-D-Glu-L-Lys-D-Ala-D-Ala)-di-trans,octa-cis-undecaprenyl diphosphate = [GlcNAc-(1-&gt;4)-Mur2Ac(oyl-L-Ala-gamma-D-Glu-L-Lys-D-Ala-D-Ala)](n+1)-di-trans,octa-cis-undecaprenyl diphosphate + di-trans,octa-cis-undecaprenyl diphosphate + H(+)</text>
        <dbReference type="Rhea" id="RHEA:23708"/>
        <dbReference type="Rhea" id="RHEA-COMP:9602"/>
        <dbReference type="Rhea" id="RHEA-COMP:9603"/>
        <dbReference type="ChEBI" id="CHEBI:15378"/>
        <dbReference type="ChEBI" id="CHEBI:58405"/>
        <dbReference type="ChEBI" id="CHEBI:60033"/>
        <dbReference type="ChEBI" id="CHEBI:78435"/>
        <dbReference type="EC" id="2.4.99.28"/>
    </reaction>
</comment>
<keyword evidence="5" id="KW-0645">Protease</keyword>
<dbReference type="PANTHER" id="PTHR32282">
    <property type="entry name" value="BINDING PROTEIN TRANSPEPTIDASE, PUTATIVE-RELATED"/>
    <property type="match status" value="1"/>
</dbReference>
<dbReference type="NCBIfam" id="TIGR02073">
    <property type="entry name" value="PBP_1c"/>
    <property type="match status" value="1"/>
</dbReference>
<organism evidence="15 16">
    <name type="scientific">[Enterobacter] lignolyticus</name>
    <dbReference type="NCBI Taxonomy" id="1334193"/>
    <lineage>
        <taxon>Bacteria</taxon>
        <taxon>Pseudomonadati</taxon>
        <taxon>Pseudomonadota</taxon>
        <taxon>Gammaproteobacteria</taxon>
        <taxon>Enterobacterales</taxon>
        <taxon>Enterobacteriaceae</taxon>
        <taxon>Pluralibacter</taxon>
    </lineage>
</organism>
<dbReference type="GO" id="GO:0008955">
    <property type="term" value="F:peptidoglycan glycosyltransferase activity"/>
    <property type="evidence" value="ECO:0007669"/>
    <property type="project" value="UniProtKB-EC"/>
</dbReference>
<evidence type="ECO:0000259" key="13">
    <source>
        <dbReference type="Pfam" id="PF00912"/>
    </source>
</evidence>
<dbReference type="InterPro" id="IPR001264">
    <property type="entry name" value="Glyco_trans_51"/>
</dbReference>
<dbReference type="InterPro" id="IPR009647">
    <property type="entry name" value="PBP_C"/>
</dbReference>
<dbReference type="EMBL" id="CP012871">
    <property type="protein sequence ID" value="ALR77674.1"/>
    <property type="molecule type" value="Genomic_DNA"/>
</dbReference>
<keyword evidence="6" id="KW-0328">Glycosyltransferase</keyword>
<dbReference type="Gene3D" id="3.40.710.10">
    <property type="entry name" value="DD-peptidase/beta-lactamase superfamily"/>
    <property type="match status" value="1"/>
</dbReference>
<evidence type="ECO:0000256" key="6">
    <source>
        <dbReference type="ARBA" id="ARBA00022676"/>
    </source>
</evidence>
<feature type="domain" description="Penicillin-binding C-terminal" evidence="14">
    <location>
        <begin position="695"/>
        <end position="771"/>
    </location>
</feature>
<dbReference type="InterPro" id="IPR011815">
    <property type="entry name" value="PBP_1c"/>
</dbReference>
<dbReference type="AlphaFoldDB" id="A0A806X718"/>
<evidence type="ECO:0000256" key="8">
    <source>
        <dbReference type="ARBA" id="ARBA00022801"/>
    </source>
</evidence>
<dbReference type="Gene3D" id="1.10.3810.10">
    <property type="entry name" value="Biosynthetic peptidoglycan transglycosylase-like"/>
    <property type="match status" value="1"/>
</dbReference>
<dbReference type="SUPFAM" id="SSF56601">
    <property type="entry name" value="beta-lactamase/transpeptidase-like"/>
    <property type="match status" value="1"/>
</dbReference>
<dbReference type="InterPro" id="IPR001460">
    <property type="entry name" value="PCN-bd_Tpept"/>
</dbReference>
<dbReference type="InterPro" id="IPR050396">
    <property type="entry name" value="Glycosyltr_51/Transpeptidase"/>
</dbReference>
<keyword evidence="9" id="KW-0511">Multifunctional enzyme</keyword>
<evidence type="ECO:0000256" key="10">
    <source>
        <dbReference type="ARBA" id="ARBA00044770"/>
    </source>
</evidence>